<dbReference type="SUPFAM" id="SSF47459">
    <property type="entry name" value="HLH, helix-loop-helix DNA-binding domain"/>
    <property type="match status" value="1"/>
</dbReference>
<keyword evidence="3" id="KW-0804">Transcription</keyword>
<sequence>MGSVGGNNDDMGFQRGDEHIINRSSSGMGTIPYFAPGWDHQVVSLGQHENLGGSAILSQSEFTNSPYSILVESQGINNNAHLVNYPSDSTFVEMVPKLPCFGSGNFSDMVGSYGLSGSGQIASSICPPNYALNKESSTRCHGDLQLLEEAASIVNKRKRVRESNSHFDPNKNGEGELQKDTARESCDVSTEQDEKKPKNEHYTDTHARGKEATKQSKDDSNSGEAPPKENYIHVRARRGQATNSHSLAERMRREKISERMRLLQDLVPGCNKITGKAVMLDEIINYVQSLQQQVEFLSMKLATVNPELNFDFERFLSRDMLHPRSGNSSISGFSPMLNSNPYSQGVFQPNITVIPNTNLQFPSMPQNALDNELQNLFQMGFNSASAINSFGPNGQLKPEA</sequence>
<gene>
    <name evidence="7" type="ORF">K2173_007960</name>
</gene>
<dbReference type="GO" id="GO:0005634">
    <property type="term" value="C:nucleus"/>
    <property type="evidence" value="ECO:0007669"/>
    <property type="project" value="UniProtKB-SubCell"/>
</dbReference>
<name>A0AAV8T6V5_9ROSI</name>
<evidence type="ECO:0000313" key="8">
    <source>
        <dbReference type="Proteomes" id="UP001159364"/>
    </source>
</evidence>
<dbReference type="FunFam" id="4.10.280.10:FF:000002">
    <property type="entry name" value="Basic helix-loop-helix transcription factor"/>
    <property type="match status" value="1"/>
</dbReference>
<dbReference type="InterPro" id="IPR036638">
    <property type="entry name" value="HLH_DNA-bd_sf"/>
</dbReference>
<dbReference type="GO" id="GO:0003700">
    <property type="term" value="F:DNA-binding transcription factor activity"/>
    <property type="evidence" value="ECO:0007669"/>
    <property type="project" value="TreeGrafter"/>
</dbReference>
<dbReference type="AlphaFoldDB" id="A0AAV8T6V5"/>
<dbReference type="PROSITE" id="PS50888">
    <property type="entry name" value="BHLH"/>
    <property type="match status" value="1"/>
</dbReference>
<evidence type="ECO:0000256" key="1">
    <source>
        <dbReference type="ARBA" id="ARBA00004123"/>
    </source>
</evidence>
<evidence type="ECO:0000256" key="4">
    <source>
        <dbReference type="ARBA" id="ARBA00023242"/>
    </source>
</evidence>
<evidence type="ECO:0000256" key="2">
    <source>
        <dbReference type="ARBA" id="ARBA00023015"/>
    </source>
</evidence>
<accession>A0AAV8T6V5</accession>
<dbReference type="InterPro" id="IPR011598">
    <property type="entry name" value="bHLH_dom"/>
</dbReference>
<evidence type="ECO:0000256" key="3">
    <source>
        <dbReference type="ARBA" id="ARBA00023163"/>
    </source>
</evidence>
<dbReference type="Gene3D" id="4.10.280.10">
    <property type="entry name" value="Helix-loop-helix DNA-binding domain"/>
    <property type="match status" value="1"/>
</dbReference>
<keyword evidence="8" id="KW-1185">Reference proteome</keyword>
<evidence type="ECO:0000313" key="7">
    <source>
        <dbReference type="EMBL" id="KAJ8762521.1"/>
    </source>
</evidence>
<dbReference type="PANTHER" id="PTHR12565">
    <property type="entry name" value="STEROL REGULATORY ELEMENT-BINDING PROTEIN"/>
    <property type="match status" value="1"/>
</dbReference>
<comment type="caution">
    <text evidence="7">The sequence shown here is derived from an EMBL/GenBank/DDBJ whole genome shotgun (WGS) entry which is preliminary data.</text>
</comment>
<reference evidence="7 8" key="1">
    <citation type="submission" date="2021-09" db="EMBL/GenBank/DDBJ databases">
        <title>Genomic insights and catalytic innovation underlie evolution of tropane alkaloids biosynthesis.</title>
        <authorList>
            <person name="Wang Y.-J."/>
            <person name="Tian T."/>
            <person name="Huang J.-P."/>
            <person name="Huang S.-X."/>
        </authorList>
    </citation>
    <scope>NUCLEOTIDE SEQUENCE [LARGE SCALE GENOMIC DNA]</scope>
    <source>
        <strain evidence="7">KIB-2018</strain>
        <tissue evidence="7">Leaf</tissue>
    </source>
</reference>
<feature type="region of interest" description="Disordered" evidence="5">
    <location>
        <begin position="158"/>
        <end position="248"/>
    </location>
</feature>
<evidence type="ECO:0000259" key="6">
    <source>
        <dbReference type="PROSITE" id="PS50888"/>
    </source>
</evidence>
<dbReference type="SMART" id="SM00353">
    <property type="entry name" value="HLH"/>
    <property type="match status" value="1"/>
</dbReference>
<dbReference type="GO" id="GO:0046983">
    <property type="term" value="F:protein dimerization activity"/>
    <property type="evidence" value="ECO:0007669"/>
    <property type="project" value="InterPro"/>
</dbReference>
<dbReference type="Proteomes" id="UP001159364">
    <property type="component" value="Linkage Group LG06"/>
</dbReference>
<protein>
    <recommendedName>
        <fullName evidence="6">BHLH domain-containing protein</fullName>
    </recommendedName>
</protein>
<keyword evidence="4" id="KW-0539">Nucleus</keyword>
<comment type="subcellular location">
    <subcellularLocation>
        <location evidence="1">Nucleus</location>
    </subcellularLocation>
</comment>
<dbReference type="InterPro" id="IPR024097">
    <property type="entry name" value="bHLH_ZIP_TF"/>
</dbReference>
<proteinExistence type="predicted"/>
<feature type="domain" description="BHLH" evidence="6">
    <location>
        <begin position="240"/>
        <end position="290"/>
    </location>
</feature>
<evidence type="ECO:0000256" key="5">
    <source>
        <dbReference type="SAM" id="MobiDB-lite"/>
    </source>
</evidence>
<feature type="compositionally biased region" description="Basic and acidic residues" evidence="5">
    <location>
        <begin position="161"/>
        <end position="232"/>
    </location>
</feature>
<dbReference type="Pfam" id="PF00010">
    <property type="entry name" value="HLH"/>
    <property type="match status" value="1"/>
</dbReference>
<dbReference type="EMBL" id="JAIWQS010000006">
    <property type="protein sequence ID" value="KAJ8762521.1"/>
    <property type="molecule type" value="Genomic_DNA"/>
</dbReference>
<organism evidence="7 8">
    <name type="scientific">Erythroxylum novogranatense</name>
    <dbReference type="NCBI Taxonomy" id="1862640"/>
    <lineage>
        <taxon>Eukaryota</taxon>
        <taxon>Viridiplantae</taxon>
        <taxon>Streptophyta</taxon>
        <taxon>Embryophyta</taxon>
        <taxon>Tracheophyta</taxon>
        <taxon>Spermatophyta</taxon>
        <taxon>Magnoliopsida</taxon>
        <taxon>eudicotyledons</taxon>
        <taxon>Gunneridae</taxon>
        <taxon>Pentapetalae</taxon>
        <taxon>rosids</taxon>
        <taxon>fabids</taxon>
        <taxon>Malpighiales</taxon>
        <taxon>Erythroxylaceae</taxon>
        <taxon>Erythroxylum</taxon>
    </lineage>
</organism>
<dbReference type="PANTHER" id="PTHR12565:SF312">
    <property type="entry name" value="TRANSCRIPTION FACTOR BHLH74"/>
    <property type="match status" value="1"/>
</dbReference>
<keyword evidence="2" id="KW-0805">Transcription regulation</keyword>
<dbReference type="CDD" id="cd18919">
    <property type="entry name" value="bHLH_AtBPE_like"/>
    <property type="match status" value="1"/>
</dbReference>